<reference evidence="3" key="1">
    <citation type="journal article" date="2019" name="Int. J. Syst. Evol. Microbiol.">
        <title>The Global Catalogue of Microorganisms (GCM) 10K type strain sequencing project: providing services to taxonomists for standard genome sequencing and annotation.</title>
        <authorList>
            <consortium name="The Broad Institute Genomics Platform"/>
            <consortium name="The Broad Institute Genome Sequencing Center for Infectious Disease"/>
            <person name="Wu L."/>
            <person name="Ma J."/>
        </authorList>
    </citation>
    <scope>NUCLEOTIDE SEQUENCE [LARGE SCALE GENOMIC DNA]</scope>
    <source>
        <strain evidence="3">JCM 17589</strain>
    </source>
</reference>
<comment type="caution">
    <text evidence="2">The sequence shown here is derived from an EMBL/GenBank/DDBJ whole genome shotgun (WGS) entry which is preliminary data.</text>
</comment>
<protein>
    <recommendedName>
        <fullName evidence="4">Transposase</fullName>
    </recommendedName>
</protein>
<sequence length="142" mass="15364">MLSATRCRTGGPTRVVLVRLRALRQRPRRRAQADRAAQRVVVDVTQYLTGPVAGMPPTWISTRRPQPAQVLLTVVVVASAPQGVCEAIHADMPACGLAAAHGRIAPEKRGRRAKDRFAYRPERRAQPEAAERTAPSAVADGA</sequence>
<gene>
    <name evidence="2" type="ORF">GCM10022285_20060</name>
</gene>
<organism evidence="2 3">
    <name type="scientific">Streptomyces tunisiensis</name>
    <dbReference type="NCBI Taxonomy" id="948699"/>
    <lineage>
        <taxon>Bacteria</taxon>
        <taxon>Bacillati</taxon>
        <taxon>Actinomycetota</taxon>
        <taxon>Actinomycetes</taxon>
        <taxon>Kitasatosporales</taxon>
        <taxon>Streptomycetaceae</taxon>
        <taxon>Streptomyces</taxon>
    </lineage>
</organism>
<accession>A0ABP7Y555</accession>
<dbReference type="EMBL" id="BAABBU010000008">
    <property type="protein sequence ID" value="GAA4130954.1"/>
    <property type="molecule type" value="Genomic_DNA"/>
</dbReference>
<keyword evidence="3" id="KW-1185">Reference proteome</keyword>
<dbReference type="Proteomes" id="UP001501845">
    <property type="component" value="Unassembled WGS sequence"/>
</dbReference>
<evidence type="ECO:0008006" key="4">
    <source>
        <dbReference type="Google" id="ProtNLM"/>
    </source>
</evidence>
<feature type="compositionally biased region" description="Basic and acidic residues" evidence="1">
    <location>
        <begin position="115"/>
        <end position="131"/>
    </location>
</feature>
<evidence type="ECO:0000313" key="2">
    <source>
        <dbReference type="EMBL" id="GAA4130954.1"/>
    </source>
</evidence>
<feature type="region of interest" description="Disordered" evidence="1">
    <location>
        <begin position="106"/>
        <end position="142"/>
    </location>
</feature>
<proteinExistence type="predicted"/>
<evidence type="ECO:0000256" key="1">
    <source>
        <dbReference type="SAM" id="MobiDB-lite"/>
    </source>
</evidence>
<name>A0ABP7Y555_9ACTN</name>
<evidence type="ECO:0000313" key="3">
    <source>
        <dbReference type="Proteomes" id="UP001501845"/>
    </source>
</evidence>